<evidence type="ECO:0000256" key="6">
    <source>
        <dbReference type="SAM" id="Phobius"/>
    </source>
</evidence>
<evidence type="ECO:0000256" key="1">
    <source>
        <dbReference type="ARBA" id="ARBA00004141"/>
    </source>
</evidence>
<proteinExistence type="predicted"/>
<keyword evidence="2 6" id="KW-0812">Transmembrane</keyword>
<accession>A0A6P4ZC65</accession>
<feature type="transmembrane region" description="Helical" evidence="6">
    <location>
        <begin position="203"/>
        <end position="226"/>
    </location>
</feature>
<dbReference type="PANTHER" id="PTHR12489:SF1">
    <property type="entry name" value="LP10272P"/>
    <property type="match status" value="1"/>
</dbReference>
<keyword evidence="4 6" id="KW-0472">Membrane</keyword>
<dbReference type="AlphaFoldDB" id="A0A6P4ZC65"/>
<organism evidence="7 8">
    <name type="scientific">Branchiostoma belcheri</name>
    <name type="common">Amphioxus</name>
    <dbReference type="NCBI Taxonomy" id="7741"/>
    <lineage>
        <taxon>Eukaryota</taxon>
        <taxon>Metazoa</taxon>
        <taxon>Chordata</taxon>
        <taxon>Cephalochordata</taxon>
        <taxon>Leptocardii</taxon>
        <taxon>Amphioxiformes</taxon>
        <taxon>Branchiostomatidae</taxon>
        <taxon>Branchiostoma</taxon>
    </lineage>
</organism>
<protein>
    <submittedName>
        <fullName evidence="8">Lipoma HMGIC fusion partner-like 3 protein isoform X1</fullName>
    </submittedName>
</protein>
<evidence type="ECO:0000313" key="7">
    <source>
        <dbReference type="Proteomes" id="UP000515135"/>
    </source>
</evidence>
<dbReference type="OrthoDB" id="5873721at2759"/>
<gene>
    <name evidence="8" type="primary">LOC109477432</name>
</gene>
<dbReference type="RefSeq" id="XP_019634258.1">
    <property type="nucleotide sequence ID" value="XM_019778699.1"/>
</dbReference>
<feature type="transmembrane region" description="Helical" evidence="6">
    <location>
        <begin position="150"/>
        <end position="176"/>
    </location>
</feature>
<feature type="transmembrane region" description="Helical" evidence="6">
    <location>
        <begin position="107"/>
        <end position="130"/>
    </location>
</feature>
<dbReference type="KEGG" id="bbel:109477432"/>
<name>A0A6P4ZC65_BRABE</name>
<evidence type="ECO:0000313" key="8">
    <source>
        <dbReference type="RefSeq" id="XP_019634258.1"/>
    </source>
</evidence>
<sequence>MSVVGDYYGETVMYGPTMRDDDMDRHFYWHKIQVRVISVLWAIFTVCWAIMNIVVFVQPFWIGDSSTTPMSGYFGLFQYCLGGATPALTCRGRFDDFSSIPSDAFRAAAFFVFFSILMVMITIILMFPYFCLVYIDDRRDVSKPPSRAHIIIMIVCGVLLLISALCMFLACVIYPAGWDNSLVAGLCANGAEKYQQGECTIRWAYILAIIGIFDAAILAALAFFLADRQEKLAFASHGLINGGPAGYGMGDRAASISGRSIGSKRSFQPAPLAPEPTEAYNYHAEPMPLDRRTYQSKRRGSGAGSQISSSGAFYL</sequence>
<dbReference type="GO" id="GO:0005886">
    <property type="term" value="C:plasma membrane"/>
    <property type="evidence" value="ECO:0007669"/>
    <property type="project" value="TreeGrafter"/>
</dbReference>
<evidence type="ECO:0000256" key="2">
    <source>
        <dbReference type="ARBA" id="ARBA00022692"/>
    </source>
</evidence>
<evidence type="ECO:0000256" key="4">
    <source>
        <dbReference type="ARBA" id="ARBA00023136"/>
    </source>
</evidence>
<dbReference type="PANTHER" id="PTHR12489">
    <property type="entry name" value="LIPOMA HMGIC FUSION PARTNER-LIKE PROTEIN"/>
    <property type="match status" value="1"/>
</dbReference>
<feature type="compositionally biased region" description="Low complexity" evidence="5">
    <location>
        <begin position="304"/>
        <end position="315"/>
    </location>
</feature>
<dbReference type="Proteomes" id="UP000515135">
    <property type="component" value="Unplaced"/>
</dbReference>
<dbReference type="GO" id="GO:0007605">
    <property type="term" value="P:sensory perception of sound"/>
    <property type="evidence" value="ECO:0007669"/>
    <property type="project" value="TreeGrafter"/>
</dbReference>
<feature type="transmembrane region" description="Helical" evidence="6">
    <location>
        <begin position="39"/>
        <end position="62"/>
    </location>
</feature>
<dbReference type="InterPro" id="IPR019372">
    <property type="entry name" value="LHFPL"/>
</dbReference>
<evidence type="ECO:0000256" key="3">
    <source>
        <dbReference type="ARBA" id="ARBA00022989"/>
    </source>
</evidence>
<keyword evidence="3 6" id="KW-1133">Transmembrane helix</keyword>
<keyword evidence="7" id="KW-1185">Reference proteome</keyword>
<evidence type="ECO:0000256" key="5">
    <source>
        <dbReference type="SAM" id="MobiDB-lite"/>
    </source>
</evidence>
<comment type="subcellular location">
    <subcellularLocation>
        <location evidence="1">Membrane</location>
        <topology evidence="1">Multi-pass membrane protein</topology>
    </subcellularLocation>
</comment>
<dbReference type="Gene3D" id="1.20.140.150">
    <property type="match status" value="1"/>
</dbReference>
<dbReference type="Pfam" id="PF10242">
    <property type="entry name" value="L_HMGIC_fpl"/>
    <property type="match status" value="1"/>
</dbReference>
<dbReference type="GeneID" id="109477432"/>
<reference evidence="8" key="1">
    <citation type="submission" date="2025-08" db="UniProtKB">
        <authorList>
            <consortium name="RefSeq"/>
        </authorList>
    </citation>
    <scope>IDENTIFICATION</scope>
    <source>
        <tissue evidence="8">Gonad</tissue>
    </source>
</reference>
<feature type="region of interest" description="Disordered" evidence="5">
    <location>
        <begin position="294"/>
        <end position="315"/>
    </location>
</feature>